<organism evidence="1 2">
    <name type="scientific">Araneus ventricosus</name>
    <name type="common">Orbweaver spider</name>
    <name type="synonym">Epeira ventricosa</name>
    <dbReference type="NCBI Taxonomy" id="182803"/>
    <lineage>
        <taxon>Eukaryota</taxon>
        <taxon>Metazoa</taxon>
        <taxon>Ecdysozoa</taxon>
        <taxon>Arthropoda</taxon>
        <taxon>Chelicerata</taxon>
        <taxon>Arachnida</taxon>
        <taxon>Araneae</taxon>
        <taxon>Araneomorphae</taxon>
        <taxon>Entelegynae</taxon>
        <taxon>Araneoidea</taxon>
        <taxon>Araneidae</taxon>
        <taxon>Araneus</taxon>
    </lineage>
</organism>
<evidence type="ECO:0000313" key="1">
    <source>
        <dbReference type="EMBL" id="GBM12281.1"/>
    </source>
</evidence>
<keyword evidence="2" id="KW-1185">Reference proteome</keyword>
<name>A0A4Y2D6H7_ARAVE</name>
<accession>A0A4Y2D6H7</accession>
<proteinExistence type="predicted"/>
<comment type="caution">
    <text evidence="1">The sequence shown here is derived from an EMBL/GenBank/DDBJ whole genome shotgun (WGS) entry which is preliminary data.</text>
</comment>
<dbReference type="Proteomes" id="UP000499080">
    <property type="component" value="Unassembled WGS sequence"/>
</dbReference>
<dbReference type="EMBL" id="BGPR01000311">
    <property type="protein sequence ID" value="GBM12281.1"/>
    <property type="molecule type" value="Genomic_DNA"/>
</dbReference>
<sequence length="96" mass="10616">MHSCNIHLPRCEAVDGRDTYGLSERSCRSMFGKLSITVGGLKSIHSIPTWCGLGIQVTDASYSKSRQHFCCKNGILQDICFSVARQGYSCPQYHGD</sequence>
<protein>
    <submittedName>
        <fullName evidence="1">Uncharacterized protein</fullName>
    </submittedName>
</protein>
<gene>
    <name evidence="1" type="ORF">AVEN_155283_1</name>
</gene>
<evidence type="ECO:0000313" key="2">
    <source>
        <dbReference type="Proteomes" id="UP000499080"/>
    </source>
</evidence>
<reference evidence="1 2" key="1">
    <citation type="journal article" date="2019" name="Sci. Rep.">
        <title>Orb-weaving spider Araneus ventricosus genome elucidates the spidroin gene catalogue.</title>
        <authorList>
            <person name="Kono N."/>
            <person name="Nakamura H."/>
            <person name="Ohtoshi R."/>
            <person name="Moran D.A.P."/>
            <person name="Shinohara A."/>
            <person name="Yoshida Y."/>
            <person name="Fujiwara M."/>
            <person name="Mori M."/>
            <person name="Tomita M."/>
            <person name="Arakawa K."/>
        </authorList>
    </citation>
    <scope>NUCLEOTIDE SEQUENCE [LARGE SCALE GENOMIC DNA]</scope>
</reference>
<dbReference type="AlphaFoldDB" id="A0A4Y2D6H7"/>